<proteinExistence type="predicted"/>
<protein>
    <submittedName>
        <fullName evidence="1">Uncharacterized protein</fullName>
    </submittedName>
</protein>
<evidence type="ECO:0000313" key="2">
    <source>
        <dbReference type="Proteomes" id="UP000053257"/>
    </source>
</evidence>
<sequence length="542" mass="59388">MDWRSITEKEDPAVAIQILLIGAAQKEDAEAELSRLHELVVSNNLASKIDALATVPVLLPLPYLAATALWSLISLECSAKELVIAIQERAEAVRWSIQLENEDSDDELELSAVKTELSLAEQSIRLLEMCGRAIPRLRKGKMSSKDALAPMLTELKLLILANAQSIAPSEIQLLLVGMDQVLKSVVLWAKEQLSDGLNDLLYDLVKDVVEAYAKHTGASIAIKVFHILYPRLVRDTGLQRVPDLDAVADSWYTLSQAGISIDRIKGSPSVGNLILLVHSQTELSLPALQAFLPFVIMCTQTNNAIEEALTFIMRALPPRADARSPLSLTPELATVLTHLLAQLASAHPDATLRHITFRVLGHALWLTPPRTRLALLADLLADADTPAQMHVAGVGLVREAVVEALGSAAPAPNVFASPAFVDALGPVVFRPRLSGGSAAEQRLEDFLQSPEPSRLVEVFALLFLVLQRDVANTTGMRSQDSLRMMRKELLQPVHDQLEEWHEIYLEGAEEAQMRLGILEMWVERVSTQVDQLRANEGGVVLS</sequence>
<evidence type="ECO:0000313" key="1">
    <source>
        <dbReference type="EMBL" id="KIP09939.1"/>
    </source>
</evidence>
<dbReference type="STRING" id="745531.A0A0C3NWY3"/>
<reference evidence="1 2" key="1">
    <citation type="journal article" date="2014" name="PLoS Genet.">
        <title>Analysis of the Phlebiopsis gigantea genome, transcriptome and secretome provides insight into its pioneer colonization strategies of wood.</title>
        <authorList>
            <person name="Hori C."/>
            <person name="Ishida T."/>
            <person name="Igarashi K."/>
            <person name="Samejima M."/>
            <person name="Suzuki H."/>
            <person name="Master E."/>
            <person name="Ferreira P."/>
            <person name="Ruiz-Duenas F.J."/>
            <person name="Held B."/>
            <person name="Canessa P."/>
            <person name="Larrondo L.F."/>
            <person name="Schmoll M."/>
            <person name="Druzhinina I.S."/>
            <person name="Kubicek C.P."/>
            <person name="Gaskell J.A."/>
            <person name="Kersten P."/>
            <person name="St John F."/>
            <person name="Glasner J."/>
            <person name="Sabat G."/>
            <person name="Splinter BonDurant S."/>
            <person name="Syed K."/>
            <person name="Yadav J."/>
            <person name="Mgbeahuruike A.C."/>
            <person name="Kovalchuk A."/>
            <person name="Asiegbu F.O."/>
            <person name="Lackner G."/>
            <person name="Hoffmeister D."/>
            <person name="Rencoret J."/>
            <person name="Gutierrez A."/>
            <person name="Sun H."/>
            <person name="Lindquist E."/>
            <person name="Barry K."/>
            <person name="Riley R."/>
            <person name="Grigoriev I.V."/>
            <person name="Henrissat B."/>
            <person name="Kues U."/>
            <person name="Berka R.M."/>
            <person name="Martinez A.T."/>
            <person name="Covert S.F."/>
            <person name="Blanchette R.A."/>
            <person name="Cullen D."/>
        </authorList>
    </citation>
    <scope>NUCLEOTIDE SEQUENCE [LARGE SCALE GENOMIC DNA]</scope>
    <source>
        <strain evidence="1 2">11061_1 CR5-6</strain>
    </source>
</reference>
<gene>
    <name evidence="1" type="ORF">PHLGIDRAFT_125924</name>
</gene>
<dbReference type="EMBL" id="KN840460">
    <property type="protein sequence ID" value="KIP09939.1"/>
    <property type="molecule type" value="Genomic_DNA"/>
</dbReference>
<keyword evidence="2" id="KW-1185">Reference proteome</keyword>
<dbReference type="Pfam" id="PF08568">
    <property type="entry name" value="Kinetochor_Ybp2"/>
    <property type="match status" value="1"/>
</dbReference>
<accession>A0A0C3NWY3</accession>
<dbReference type="HOGENOM" id="CLU_486667_0_0_1"/>
<dbReference type="AlphaFoldDB" id="A0A0C3NWY3"/>
<dbReference type="InterPro" id="IPR013877">
    <property type="entry name" value="YAP-bd/ALF4/Glomulin"/>
</dbReference>
<dbReference type="Proteomes" id="UP000053257">
    <property type="component" value="Unassembled WGS sequence"/>
</dbReference>
<dbReference type="OrthoDB" id="5396786at2759"/>
<organism evidence="1 2">
    <name type="scientific">Phlebiopsis gigantea (strain 11061_1 CR5-6)</name>
    <name type="common">White-rot fungus</name>
    <name type="synonym">Peniophora gigantea</name>
    <dbReference type="NCBI Taxonomy" id="745531"/>
    <lineage>
        <taxon>Eukaryota</taxon>
        <taxon>Fungi</taxon>
        <taxon>Dikarya</taxon>
        <taxon>Basidiomycota</taxon>
        <taxon>Agaricomycotina</taxon>
        <taxon>Agaricomycetes</taxon>
        <taxon>Polyporales</taxon>
        <taxon>Phanerochaetaceae</taxon>
        <taxon>Phlebiopsis</taxon>
    </lineage>
</organism>
<name>A0A0C3NWY3_PHLG1</name>